<evidence type="ECO:0000256" key="4">
    <source>
        <dbReference type="ARBA" id="ARBA00022741"/>
    </source>
</evidence>
<dbReference type="PANTHER" id="PTHR33463">
    <property type="entry name" value="NB-ARC DOMAIN-CONTAINING PROTEIN-RELATED"/>
    <property type="match status" value="1"/>
</dbReference>
<dbReference type="CDD" id="cd01983">
    <property type="entry name" value="SIMIBI"/>
    <property type="match status" value="1"/>
</dbReference>
<evidence type="ECO:0000313" key="44">
    <source>
        <dbReference type="RefSeq" id="XP_071904680.1"/>
    </source>
</evidence>
<dbReference type="Gene3D" id="1.10.8.430">
    <property type="entry name" value="Helical domain of apoptotic protease-activating factors"/>
    <property type="match status" value="1"/>
</dbReference>
<sequence>MIQSFGKALAKKTMEIVVENCMGGSNVDNMQTLKRNWQELSCKASDVKEEVKREEMSGKTKRKIEVDNWLKEVKYLNPEIDGLETRRSSWRLPLKEDPVRKLQFQVKELIDQSCHFNGLVLHAYDNIVEPCLPTILFGEKVKQNLERIWPCLVTDDISSIGIYGMGGVGKTTLVKHINYYLLQKGYQVLWVTISQEFSIKSLQEKIANVLGVCLSDKDDEVVMAYVLYGAFRRLEKLTVLILDDVWQQFCLHRAGISLDANKCRLILTTRSLEVCDRMQCQRIFEVKILDSNEAWELFMYTLGDKKVLHIDVEEIAKSVAKRCAGLPLGIVTVAGSMRGVTDICEWRNALEQLNSCSIGHDEMERDVFSILEWSFDRLNKYEQKCFLYCCLYPEDCRIAREGLVNLFIREELMPKRSSRLAEFDQGHKILNKLVKVCLLEETTDDRGNECVRMHDLIRDMALRIASGNSTLKISGDVPRFLVKSIRIGNSRVAFEEKEWTEDLHAISIYSIGSAIEIPPGMSPKCPKLSTLLLRSLHIGRIPNTFFKHMSGLKVLDLRHNRLIKELPDCVSNLVSLTALVLQNCIHLQSVPPLGNLTQLKELDLSGSGIEDLPQGLKSLVNLERLDMLKCQNLQRVIIPKGTFSELSCLQQLGLDPYYFVQVNDPEVSNQLEVFTGCLPFNDFYEISRWPKHYTVEFNEFLPEDGYFDHDDEYINGHSQELLAFRQCNFWRGSNNPVLLLPNNVKHLRLVKCVCLGNRCLSDVFKNFTSLKDLSYLSIIDVDDIEFLLKLPSPPPPLHDQLVVSCFNPLQNLQELKLVDLPNLVDLLYWESEPSFLPPATFSSLACIMISKCHKLKQLFTVQLLQGLQNLDDLYVDDCEGLEEIAEDDDGVGRGGEGIQSEATTTVILPKLRRLYLNRLPELNHIWNAAKICKSLQYINVRDCPKVRRLPLFLPTTTALPSPPNPLIEIYCDQGWWQSLVWENPNDKVSLKPIFSKENEE</sequence>
<keyword evidence="5" id="KW-0611">Plant defense</keyword>
<evidence type="ECO:0000313" key="31">
    <source>
        <dbReference type="RefSeq" id="XP_071904667.1"/>
    </source>
</evidence>
<gene>
    <name evidence="11 12 13 14 15 16 17 18 19 20 21 22 23 24 25 26 27 28 29 30 31 32 33 34 35 36 37 38 39 40 41 42 43 44" type="primary">LOC113743270</name>
</gene>
<evidence type="ECO:0000313" key="24">
    <source>
        <dbReference type="RefSeq" id="XP_071904660.1"/>
    </source>
</evidence>
<evidence type="ECO:0000313" key="41">
    <source>
        <dbReference type="RefSeq" id="XP_071904677.1"/>
    </source>
</evidence>
<evidence type="ECO:0000313" key="42">
    <source>
        <dbReference type="RefSeq" id="XP_071904678.1"/>
    </source>
</evidence>
<evidence type="ECO:0000313" key="28">
    <source>
        <dbReference type="RefSeq" id="XP_071904664.1"/>
    </source>
</evidence>
<dbReference type="Pfam" id="PF23247">
    <property type="entry name" value="LRR_RPS2"/>
    <property type="match status" value="1"/>
</dbReference>
<dbReference type="InterPro" id="IPR058922">
    <property type="entry name" value="WHD_DRP"/>
</dbReference>
<dbReference type="RefSeq" id="XP_027127038.1">
    <property type="nucleotide sequence ID" value="XM_027271237.1"/>
</dbReference>
<dbReference type="RefSeq" id="XP_071904675.1">
    <property type="nucleotide sequence ID" value="XM_072048574.1"/>
</dbReference>
<evidence type="ECO:0000313" key="37">
    <source>
        <dbReference type="RefSeq" id="XP_071904673.1"/>
    </source>
</evidence>
<evidence type="ECO:0000313" key="14">
    <source>
        <dbReference type="RefSeq" id="XP_027127042.1"/>
    </source>
</evidence>
<dbReference type="RefSeq" id="XP_027127040.1">
    <property type="nucleotide sequence ID" value="XM_027271239.1"/>
</dbReference>
<dbReference type="InterPro" id="IPR001611">
    <property type="entry name" value="Leu-rich_rpt"/>
</dbReference>
<proteinExistence type="inferred from homology"/>
<evidence type="ECO:0000313" key="33">
    <source>
        <dbReference type="RefSeq" id="XP_071904669.1"/>
    </source>
</evidence>
<evidence type="ECO:0000313" key="39">
    <source>
        <dbReference type="RefSeq" id="XP_071904675.1"/>
    </source>
</evidence>
<evidence type="ECO:0000313" key="34">
    <source>
        <dbReference type="RefSeq" id="XP_071904670.1"/>
    </source>
</evidence>
<evidence type="ECO:0000259" key="7">
    <source>
        <dbReference type="Pfam" id="PF00931"/>
    </source>
</evidence>
<dbReference type="RefSeq" id="XP_071904674.1">
    <property type="nucleotide sequence ID" value="XM_072048573.1"/>
</dbReference>
<reference evidence="10" key="1">
    <citation type="journal article" date="2025" name="Foods">
        <title>Unveiling the Microbial Signatures of Arabica Coffee Cherries: Insights into Ripeness Specific Diversity, Functional Traits, and Implications for Quality and Safety.</title>
        <authorList>
            <consortium name="RefSeq"/>
            <person name="Tenea G.N."/>
            <person name="Cifuentes V."/>
            <person name="Reyes P."/>
            <person name="Cevallos-Vallejos M."/>
        </authorList>
    </citation>
    <scope>NUCLEOTIDE SEQUENCE [LARGE SCALE GENOMIC DNA]</scope>
</reference>
<dbReference type="RefSeq" id="XP_071904661.1">
    <property type="nucleotide sequence ID" value="XM_072048560.1"/>
</dbReference>
<organism evidence="10 14">
    <name type="scientific">Coffea arabica</name>
    <name type="common">Arabian coffee</name>
    <dbReference type="NCBI Taxonomy" id="13443"/>
    <lineage>
        <taxon>Eukaryota</taxon>
        <taxon>Viridiplantae</taxon>
        <taxon>Streptophyta</taxon>
        <taxon>Embryophyta</taxon>
        <taxon>Tracheophyta</taxon>
        <taxon>Spermatophyta</taxon>
        <taxon>Magnoliopsida</taxon>
        <taxon>eudicotyledons</taxon>
        <taxon>Gunneridae</taxon>
        <taxon>Pentapetalae</taxon>
        <taxon>asterids</taxon>
        <taxon>lamiids</taxon>
        <taxon>Gentianales</taxon>
        <taxon>Rubiaceae</taxon>
        <taxon>Ixoroideae</taxon>
        <taxon>Gardenieae complex</taxon>
        <taxon>Bertiereae - Coffeeae clade</taxon>
        <taxon>Coffeeae</taxon>
        <taxon>Coffea</taxon>
    </lineage>
</organism>
<evidence type="ECO:0000313" key="30">
    <source>
        <dbReference type="RefSeq" id="XP_071904666.1"/>
    </source>
</evidence>
<dbReference type="Proteomes" id="UP001652660">
    <property type="component" value="Chromosome 5e"/>
</dbReference>
<dbReference type="InterPro" id="IPR057135">
    <property type="entry name" value="At4g27190-like_LRR"/>
</dbReference>
<dbReference type="RefSeq" id="XP_071904677.1">
    <property type="nucleotide sequence ID" value="XM_072048576.1"/>
</dbReference>
<dbReference type="RefSeq" id="XP_071904672.1">
    <property type="nucleotide sequence ID" value="XM_072048571.1"/>
</dbReference>
<dbReference type="RefSeq" id="XP_071904679.1">
    <property type="nucleotide sequence ID" value="XM_072048578.1"/>
</dbReference>
<dbReference type="SMART" id="SM00369">
    <property type="entry name" value="LRR_TYP"/>
    <property type="match status" value="2"/>
</dbReference>
<feature type="domain" description="NB-ARC" evidence="7">
    <location>
        <begin position="142"/>
        <end position="304"/>
    </location>
</feature>
<evidence type="ECO:0000313" key="16">
    <source>
        <dbReference type="RefSeq" id="XP_071904652.1"/>
    </source>
</evidence>
<dbReference type="RefSeq" id="XP_071904663.1">
    <property type="nucleotide sequence ID" value="XM_072048562.1"/>
</dbReference>
<dbReference type="PRINTS" id="PR00364">
    <property type="entry name" value="DISEASERSIST"/>
</dbReference>
<dbReference type="GeneID" id="113743270"/>
<accession>A0A6P6XLY0</accession>
<dbReference type="RefSeq" id="XP_071904669.1">
    <property type="nucleotide sequence ID" value="XM_072048568.1"/>
</dbReference>
<evidence type="ECO:0000256" key="3">
    <source>
        <dbReference type="ARBA" id="ARBA00022737"/>
    </source>
</evidence>
<evidence type="ECO:0000256" key="6">
    <source>
        <dbReference type="ARBA" id="ARBA00022840"/>
    </source>
</evidence>
<evidence type="ECO:0000313" key="21">
    <source>
        <dbReference type="RefSeq" id="XP_071904657.1"/>
    </source>
</evidence>
<dbReference type="GO" id="GO:0006952">
    <property type="term" value="P:defense response"/>
    <property type="evidence" value="ECO:0007669"/>
    <property type="project" value="UniProtKB-KW"/>
</dbReference>
<dbReference type="AlphaFoldDB" id="A0A6P6XLY0"/>
<dbReference type="RefSeq" id="XP_027127042.1">
    <property type="nucleotide sequence ID" value="XM_027271241.1"/>
</dbReference>
<evidence type="ECO:0000313" key="23">
    <source>
        <dbReference type="RefSeq" id="XP_071904659.1"/>
    </source>
</evidence>
<dbReference type="RefSeq" id="XP_071904662.1">
    <property type="nucleotide sequence ID" value="XM_072048561.1"/>
</dbReference>
<dbReference type="RefSeq" id="XP_071904666.1">
    <property type="nucleotide sequence ID" value="XM_072048565.1"/>
</dbReference>
<keyword evidence="10" id="KW-1185">Reference proteome</keyword>
<evidence type="ECO:0000313" key="35">
    <source>
        <dbReference type="RefSeq" id="XP_071904671.1"/>
    </source>
</evidence>
<dbReference type="InterPro" id="IPR036388">
    <property type="entry name" value="WH-like_DNA-bd_sf"/>
</dbReference>
<dbReference type="RefSeq" id="XP_071904664.1">
    <property type="nucleotide sequence ID" value="XM_072048563.1"/>
</dbReference>
<dbReference type="Pfam" id="PF23559">
    <property type="entry name" value="WHD_DRP"/>
    <property type="match status" value="1"/>
</dbReference>
<evidence type="ECO:0000313" key="11">
    <source>
        <dbReference type="RefSeq" id="XP_027127036.1"/>
    </source>
</evidence>
<keyword evidence="3" id="KW-0677">Repeat</keyword>
<evidence type="ECO:0000313" key="29">
    <source>
        <dbReference type="RefSeq" id="XP_071904665.1"/>
    </source>
</evidence>
<dbReference type="RefSeq" id="XP_071904653.1">
    <property type="nucleotide sequence ID" value="XM_072048552.1"/>
</dbReference>
<evidence type="ECO:0000256" key="2">
    <source>
        <dbReference type="ARBA" id="ARBA00022614"/>
    </source>
</evidence>
<dbReference type="GO" id="GO:0005524">
    <property type="term" value="F:ATP binding"/>
    <property type="evidence" value="ECO:0007669"/>
    <property type="project" value="UniProtKB-KW"/>
</dbReference>
<dbReference type="Gene3D" id="3.80.10.10">
    <property type="entry name" value="Ribonuclease Inhibitor"/>
    <property type="match status" value="2"/>
</dbReference>
<reference evidence="11 12" key="2">
    <citation type="submission" date="2025-04" db="UniProtKB">
        <authorList>
            <consortium name="RefSeq"/>
        </authorList>
    </citation>
    <scope>IDENTIFICATION</scope>
    <source>
        <tissue evidence="11 12">Leaves</tissue>
    </source>
</reference>
<dbReference type="GO" id="GO:0043531">
    <property type="term" value="F:ADP binding"/>
    <property type="evidence" value="ECO:0007669"/>
    <property type="project" value="InterPro"/>
</dbReference>
<dbReference type="Gene3D" id="1.10.10.10">
    <property type="entry name" value="Winged helix-like DNA-binding domain superfamily/Winged helix DNA-binding domain"/>
    <property type="match status" value="1"/>
</dbReference>
<evidence type="ECO:0000313" key="18">
    <source>
        <dbReference type="RefSeq" id="XP_071904654.1"/>
    </source>
</evidence>
<dbReference type="FunFam" id="1.10.10.10:FF:000322">
    <property type="entry name" value="Probable disease resistance protein At1g63360"/>
    <property type="match status" value="1"/>
</dbReference>
<feature type="domain" description="Disease resistance protein At4g27190-like leucine-rich repeats" evidence="8">
    <location>
        <begin position="837"/>
        <end position="949"/>
    </location>
</feature>
<evidence type="ECO:0000313" key="38">
    <source>
        <dbReference type="RefSeq" id="XP_071904674.1"/>
    </source>
</evidence>
<evidence type="ECO:0000313" key="12">
    <source>
        <dbReference type="RefSeq" id="XP_027127038.1"/>
    </source>
</evidence>
<dbReference type="RefSeq" id="XP_071904654.1">
    <property type="nucleotide sequence ID" value="XM_072048553.1"/>
</dbReference>
<protein>
    <submittedName>
        <fullName evidence="11 12">Disease resistance protein At4g10780 isoform X1</fullName>
    </submittedName>
</protein>
<dbReference type="OrthoDB" id="1926275at2759"/>
<dbReference type="RefSeq" id="XP_071904660.1">
    <property type="nucleotide sequence ID" value="XM_072048559.1"/>
</dbReference>
<evidence type="ECO:0000313" key="32">
    <source>
        <dbReference type="RefSeq" id="XP_071904668.1"/>
    </source>
</evidence>
<dbReference type="InterPro" id="IPR003591">
    <property type="entry name" value="Leu-rich_rpt_typical-subtyp"/>
</dbReference>
<evidence type="ECO:0000313" key="10">
    <source>
        <dbReference type="Proteomes" id="UP001652660"/>
    </source>
</evidence>
<evidence type="ECO:0000313" key="27">
    <source>
        <dbReference type="RefSeq" id="XP_071904663.1"/>
    </source>
</evidence>
<name>A0A6P6XLY0_COFAR</name>
<dbReference type="RefSeq" id="XP_071904652.1">
    <property type="nucleotide sequence ID" value="XM_072048551.1"/>
</dbReference>
<evidence type="ECO:0000259" key="9">
    <source>
        <dbReference type="Pfam" id="PF23559"/>
    </source>
</evidence>
<dbReference type="SUPFAM" id="SSF52058">
    <property type="entry name" value="L domain-like"/>
    <property type="match status" value="1"/>
</dbReference>
<evidence type="ECO:0000313" key="40">
    <source>
        <dbReference type="RefSeq" id="XP_071904676.1"/>
    </source>
</evidence>
<dbReference type="Pfam" id="PF00931">
    <property type="entry name" value="NB-ARC"/>
    <property type="match status" value="1"/>
</dbReference>
<dbReference type="RefSeq" id="XP_071904670.1">
    <property type="nucleotide sequence ID" value="XM_072048569.1"/>
</dbReference>
<evidence type="ECO:0000313" key="17">
    <source>
        <dbReference type="RefSeq" id="XP_071904653.1"/>
    </source>
</evidence>
<evidence type="ECO:0000313" key="36">
    <source>
        <dbReference type="RefSeq" id="XP_071904672.1"/>
    </source>
</evidence>
<dbReference type="InterPro" id="IPR050905">
    <property type="entry name" value="Plant_NBS-LRR"/>
</dbReference>
<evidence type="ECO:0000313" key="25">
    <source>
        <dbReference type="RefSeq" id="XP_071904661.1"/>
    </source>
</evidence>
<feature type="domain" description="Disease resistance protein winged helix" evidence="9">
    <location>
        <begin position="391"/>
        <end position="461"/>
    </location>
</feature>
<dbReference type="RefSeq" id="XP_071904676.1">
    <property type="nucleotide sequence ID" value="XM_072048575.1"/>
</dbReference>
<dbReference type="RefSeq" id="XP_071904656.1">
    <property type="nucleotide sequence ID" value="XM_072048555.1"/>
</dbReference>
<dbReference type="RefSeq" id="XP_071904659.1">
    <property type="nucleotide sequence ID" value="XM_072048558.1"/>
</dbReference>
<dbReference type="SUPFAM" id="SSF52540">
    <property type="entry name" value="P-loop containing nucleoside triphosphate hydrolases"/>
    <property type="match status" value="1"/>
</dbReference>
<dbReference type="RefSeq" id="XP_071904655.1">
    <property type="nucleotide sequence ID" value="XM_072048554.1"/>
</dbReference>
<keyword evidence="2" id="KW-0433">Leucine-rich repeat</keyword>
<dbReference type="RefSeq" id="XP_071904668.1">
    <property type="nucleotide sequence ID" value="XM_072048567.1"/>
</dbReference>
<dbReference type="RefSeq" id="XP_071904657.1">
    <property type="nucleotide sequence ID" value="XM_072048556.1"/>
</dbReference>
<evidence type="ECO:0000313" key="26">
    <source>
        <dbReference type="RefSeq" id="XP_071904662.1"/>
    </source>
</evidence>
<dbReference type="RefSeq" id="XP_071904665.1">
    <property type="nucleotide sequence ID" value="XM_072048564.1"/>
</dbReference>
<evidence type="ECO:0000313" key="22">
    <source>
        <dbReference type="RefSeq" id="XP_071904658.1"/>
    </source>
</evidence>
<dbReference type="Pfam" id="PF13855">
    <property type="entry name" value="LRR_8"/>
    <property type="match status" value="1"/>
</dbReference>
<dbReference type="RefSeq" id="XP_071904667.1">
    <property type="nucleotide sequence ID" value="XM_072048566.1"/>
</dbReference>
<dbReference type="RefSeq" id="XP_071904671.1">
    <property type="nucleotide sequence ID" value="XM_072048570.1"/>
</dbReference>
<keyword evidence="6" id="KW-0067">ATP-binding</keyword>
<evidence type="ECO:0000256" key="1">
    <source>
        <dbReference type="ARBA" id="ARBA00008894"/>
    </source>
</evidence>
<evidence type="ECO:0000256" key="5">
    <source>
        <dbReference type="ARBA" id="ARBA00022821"/>
    </source>
</evidence>
<comment type="similarity">
    <text evidence="1">Belongs to the disease resistance NB-LRR family.</text>
</comment>
<keyword evidence="4" id="KW-0547">Nucleotide-binding</keyword>
<evidence type="ECO:0000313" key="43">
    <source>
        <dbReference type="RefSeq" id="XP_071904679.1"/>
    </source>
</evidence>
<dbReference type="RefSeq" id="XP_027127043.1">
    <property type="nucleotide sequence ID" value="XM_027271242.1"/>
</dbReference>
<dbReference type="InterPro" id="IPR032675">
    <property type="entry name" value="LRR_dom_sf"/>
</dbReference>
<dbReference type="RefSeq" id="XP_071904673.1">
    <property type="nucleotide sequence ID" value="XM_072048572.1"/>
</dbReference>
<evidence type="ECO:0000313" key="15">
    <source>
        <dbReference type="RefSeq" id="XP_027127043.1"/>
    </source>
</evidence>
<dbReference type="InterPro" id="IPR002182">
    <property type="entry name" value="NB-ARC"/>
</dbReference>
<dbReference type="RefSeq" id="XP_071904658.1">
    <property type="nucleotide sequence ID" value="XM_072048557.1"/>
</dbReference>
<dbReference type="RefSeq" id="XP_071904678.1">
    <property type="nucleotide sequence ID" value="XM_072048577.1"/>
</dbReference>
<evidence type="ECO:0000313" key="19">
    <source>
        <dbReference type="RefSeq" id="XP_071904655.1"/>
    </source>
</evidence>
<dbReference type="RefSeq" id="XP_071904680.1">
    <property type="nucleotide sequence ID" value="XM_072048579.1"/>
</dbReference>
<dbReference type="GO" id="GO:0051707">
    <property type="term" value="P:response to other organism"/>
    <property type="evidence" value="ECO:0007669"/>
    <property type="project" value="UniProtKB-ARBA"/>
</dbReference>
<dbReference type="InterPro" id="IPR042197">
    <property type="entry name" value="Apaf_helical"/>
</dbReference>
<dbReference type="InterPro" id="IPR027417">
    <property type="entry name" value="P-loop_NTPase"/>
</dbReference>
<dbReference type="Gene3D" id="3.40.50.300">
    <property type="entry name" value="P-loop containing nucleotide triphosphate hydrolases"/>
    <property type="match status" value="1"/>
</dbReference>
<dbReference type="PANTHER" id="PTHR33463:SF187">
    <property type="entry name" value="AND NB-ARC DOMAIN DISEASE RESISTANCE PROTEIN, PUTATIVE-RELATED"/>
    <property type="match status" value="1"/>
</dbReference>
<evidence type="ECO:0000259" key="8">
    <source>
        <dbReference type="Pfam" id="PF23247"/>
    </source>
</evidence>
<evidence type="ECO:0000313" key="13">
    <source>
        <dbReference type="RefSeq" id="XP_027127040.1"/>
    </source>
</evidence>
<evidence type="ECO:0000313" key="20">
    <source>
        <dbReference type="RefSeq" id="XP_071904656.1"/>
    </source>
</evidence>
<dbReference type="RefSeq" id="XP_027127036.1">
    <property type="nucleotide sequence ID" value="XM_027271235.1"/>
</dbReference>